<dbReference type="GeneTree" id="ENSGT00940000158152"/>
<sequence length="142" mass="15890">MGVAVLARSLVLGLLGVGVLQACMLHNITLHMERHECHHCLAINTTICSGLCYSQDTNIKEFVGKRFLIQRGCIPQSVEYHVATMSRCPNHINPLFFYPVAQRCHCSRCNTDKAECVPKTRMTFKCSKPLHSVNTSSFRGLP</sequence>
<reference evidence="10" key="3">
    <citation type="submission" date="2025-09" db="UniProtKB">
        <authorList>
            <consortium name="Ensembl"/>
        </authorList>
    </citation>
    <scope>IDENTIFICATION</scope>
</reference>
<dbReference type="GO" id="GO:0005615">
    <property type="term" value="C:extracellular space"/>
    <property type="evidence" value="ECO:0007669"/>
    <property type="project" value="TreeGrafter"/>
</dbReference>
<dbReference type="InterPro" id="IPR001545">
    <property type="entry name" value="Gonadotropin_bsu"/>
</dbReference>
<dbReference type="InterPro" id="IPR006208">
    <property type="entry name" value="Glyco_hormone_CN"/>
</dbReference>
<evidence type="ECO:0000259" key="9">
    <source>
        <dbReference type="Pfam" id="PF00007"/>
    </source>
</evidence>
<evidence type="ECO:0000256" key="5">
    <source>
        <dbReference type="ARBA" id="ARBA00023157"/>
    </source>
</evidence>
<keyword evidence="6" id="KW-0325">Glycoprotein</keyword>
<dbReference type="GO" id="GO:0007186">
    <property type="term" value="P:G protein-coupled receptor signaling pathway"/>
    <property type="evidence" value="ECO:0007669"/>
    <property type="project" value="TreeGrafter"/>
</dbReference>
<dbReference type="PROSITE" id="PS00261">
    <property type="entry name" value="GLYCO_HORMONE_BETA_1"/>
    <property type="match status" value="1"/>
</dbReference>
<feature type="signal peptide" evidence="8">
    <location>
        <begin position="1"/>
        <end position="22"/>
    </location>
</feature>
<feature type="domain" description="Glycoprotein hormone subunit beta" evidence="9">
    <location>
        <begin position="21"/>
        <end position="120"/>
    </location>
</feature>
<dbReference type="Proteomes" id="UP000694580">
    <property type="component" value="Chromosome 10"/>
</dbReference>
<comment type="similarity">
    <text evidence="2 7">Belongs to the glycoprotein hormones subunit beta family.</text>
</comment>
<reference evidence="10 11" key="1">
    <citation type="submission" date="2020-06" db="EMBL/GenBank/DDBJ databases">
        <authorList>
            <consortium name="Wellcome Sanger Institute Data Sharing"/>
        </authorList>
    </citation>
    <scope>NUCLEOTIDE SEQUENCE [LARGE SCALE GENOMIC DNA]</scope>
</reference>
<keyword evidence="11" id="KW-1185">Reference proteome</keyword>
<dbReference type="GO" id="GO:0010817">
    <property type="term" value="P:regulation of hormone levels"/>
    <property type="evidence" value="ECO:0007669"/>
    <property type="project" value="UniProtKB-ARBA"/>
</dbReference>
<evidence type="ECO:0000256" key="3">
    <source>
        <dbReference type="ARBA" id="ARBA00022525"/>
    </source>
</evidence>
<dbReference type="Pfam" id="PF00007">
    <property type="entry name" value="Cys_knot"/>
    <property type="match status" value="1"/>
</dbReference>
<dbReference type="GO" id="GO:0005179">
    <property type="term" value="F:hormone activity"/>
    <property type="evidence" value="ECO:0007669"/>
    <property type="project" value="UniProtKB-KW"/>
</dbReference>
<dbReference type="InterPro" id="IPR018245">
    <property type="entry name" value="Gonadotropin_bsu_CS"/>
</dbReference>
<keyword evidence="4 7" id="KW-0372">Hormone</keyword>
<dbReference type="CDD" id="cd00069">
    <property type="entry name" value="GHB_like"/>
    <property type="match status" value="1"/>
</dbReference>
<feature type="chain" id="PRO_5044229828" description="Glycoprotein hormone subunit beta domain-containing protein" evidence="8">
    <location>
        <begin position="23"/>
        <end position="142"/>
    </location>
</feature>
<organism evidence="10 11">
    <name type="scientific">Denticeps clupeoides</name>
    <name type="common">denticle herring</name>
    <dbReference type="NCBI Taxonomy" id="299321"/>
    <lineage>
        <taxon>Eukaryota</taxon>
        <taxon>Metazoa</taxon>
        <taxon>Chordata</taxon>
        <taxon>Craniata</taxon>
        <taxon>Vertebrata</taxon>
        <taxon>Euteleostomi</taxon>
        <taxon>Actinopterygii</taxon>
        <taxon>Neopterygii</taxon>
        <taxon>Teleostei</taxon>
        <taxon>Clupei</taxon>
        <taxon>Clupeiformes</taxon>
        <taxon>Denticipitoidei</taxon>
        <taxon>Denticipitidae</taxon>
        <taxon>Denticeps</taxon>
    </lineage>
</organism>
<accession>A0AAY4CN42</accession>
<evidence type="ECO:0000256" key="8">
    <source>
        <dbReference type="SAM" id="SignalP"/>
    </source>
</evidence>
<evidence type="ECO:0000256" key="2">
    <source>
        <dbReference type="ARBA" id="ARBA00006552"/>
    </source>
</evidence>
<keyword evidence="3" id="KW-0964">Secreted</keyword>
<comment type="subcellular location">
    <subcellularLocation>
        <location evidence="1 7">Secreted</location>
    </subcellularLocation>
</comment>
<keyword evidence="8" id="KW-0732">Signal</keyword>
<evidence type="ECO:0000256" key="4">
    <source>
        <dbReference type="ARBA" id="ARBA00022702"/>
    </source>
</evidence>
<name>A0AAY4CN42_9TELE</name>
<evidence type="ECO:0000313" key="11">
    <source>
        <dbReference type="Proteomes" id="UP000694580"/>
    </source>
</evidence>
<dbReference type="GO" id="GO:0005737">
    <property type="term" value="C:cytoplasm"/>
    <property type="evidence" value="ECO:0007669"/>
    <property type="project" value="TreeGrafter"/>
</dbReference>
<protein>
    <recommendedName>
        <fullName evidence="9">Glycoprotein hormone subunit beta domain-containing protein</fullName>
    </recommendedName>
</protein>
<proteinExistence type="inferred from homology"/>
<gene>
    <name evidence="10" type="primary">TSHB</name>
</gene>
<dbReference type="PROSITE" id="PS00689">
    <property type="entry name" value="GLYCO_HORMONE_BETA_2"/>
    <property type="match status" value="1"/>
</dbReference>
<reference evidence="10" key="2">
    <citation type="submission" date="2025-08" db="UniProtKB">
        <authorList>
            <consortium name="Ensembl"/>
        </authorList>
    </citation>
    <scope>IDENTIFICATION</scope>
</reference>
<evidence type="ECO:0000256" key="1">
    <source>
        <dbReference type="ARBA" id="ARBA00004613"/>
    </source>
</evidence>
<dbReference type="SUPFAM" id="SSF57501">
    <property type="entry name" value="Cystine-knot cytokines"/>
    <property type="match status" value="1"/>
</dbReference>
<dbReference type="InterPro" id="IPR029034">
    <property type="entry name" value="Cystine-knot_cytokine"/>
</dbReference>
<dbReference type="SMART" id="SM00068">
    <property type="entry name" value="GHB"/>
    <property type="match status" value="1"/>
</dbReference>
<dbReference type="PANTHER" id="PTHR11515:SF29">
    <property type="entry name" value="THYROTROPIN SUBUNIT BETA-LIKE"/>
    <property type="match status" value="1"/>
</dbReference>
<evidence type="ECO:0000256" key="6">
    <source>
        <dbReference type="ARBA" id="ARBA00023180"/>
    </source>
</evidence>
<evidence type="ECO:0000256" key="7">
    <source>
        <dbReference type="RuleBase" id="RU004069"/>
    </source>
</evidence>
<dbReference type="PANTHER" id="PTHR11515">
    <property type="entry name" value="GLYCOPROTEIN HORMONE BETA CHAIN"/>
    <property type="match status" value="1"/>
</dbReference>
<dbReference type="FunFam" id="2.10.90.10:FF:000007">
    <property type="entry name" value="Luteinizing hormone beta subunit"/>
    <property type="match status" value="1"/>
</dbReference>
<dbReference type="AlphaFoldDB" id="A0AAY4CN42"/>
<dbReference type="Gene3D" id="2.10.90.10">
    <property type="entry name" value="Cystine-knot cytokines"/>
    <property type="match status" value="1"/>
</dbReference>
<evidence type="ECO:0000313" key="10">
    <source>
        <dbReference type="Ensembl" id="ENSDCDP00010033871.1"/>
    </source>
</evidence>
<keyword evidence="5" id="KW-1015">Disulfide bond</keyword>
<dbReference type="Ensembl" id="ENSDCDT00010041892.1">
    <property type="protein sequence ID" value="ENSDCDP00010033871.1"/>
    <property type="gene ID" value="ENSDCDG00010021515.1"/>
</dbReference>